<dbReference type="OrthoDB" id="5296536at2"/>
<sequence>MSHPALSQEIHARLQAALSPESLEVQDDSHLHAGHAGAREGGHYSVRICSSRFAGLGRVARHRLVYHSLGELMQQGIHALAIDASTPQEN</sequence>
<dbReference type="PANTHER" id="PTHR46230:SF7">
    <property type="entry name" value="BOLA-LIKE PROTEIN 1"/>
    <property type="match status" value="1"/>
</dbReference>
<dbReference type="Proteomes" id="UP000235916">
    <property type="component" value="Unassembled WGS sequence"/>
</dbReference>
<dbReference type="AlphaFoldDB" id="A0A2N8L3M8"/>
<dbReference type="PANTHER" id="PTHR46230">
    <property type="match status" value="1"/>
</dbReference>
<evidence type="ECO:0000256" key="1">
    <source>
        <dbReference type="RuleBase" id="RU003860"/>
    </source>
</evidence>
<proteinExistence type="inferred from homology"/>
<dbReference type="EMBL" id="POSP01000001">
    <property type="protein sequence ID" value="PND40311.1"/>
    <property type="molecule type" value="Genomic_DNA"/>
</dbReference>
<comment type="similarity">
    <text evidence="1">Belongs to the BolA/IbaG family.</text>
</comment>
<keyword evidence="3" id="KW-1185">Reference proteome</keyword>
<dbReference type="Pfam" id="PF01722">
    <property type="entry name" value="BolA"/>
    <property type="match status" value="1"/>
</dbReference>
<reference evidence="2 3" key="1">
    <citation type="submission" date="2018-01" db="EMBL/GenBank/DDBJ databases">
        <title>Draft genome sequence of Paucibacter aquatile CR182 isolated from freshwater of the Nakdong River.</title>
        <authorList>
            <person name="Choi A."/>
            <person name="Chung E.J."/>
        </authorList>
    </citation>
    <scope>NUCLEOTIDE SEQUENCE [LARGE SCALE GENOMIC DNA]</scope>
    <source>
        <strain evidence="2 3">CR182</strain>
    </source>
</reference>
<gene>
    <name evidence="2" type="ORF">C1O66_02735</name>
</gene>
<protein>
    <submittedName>
        <fullName evidence="2">BolA family transcriptional regulator</fullName>
    </submittedName>
</protein>
<dbReference type="Gene3D" id="3.30.300.90">
    <property type="entry name" value="BolA-like"/>
    <property type="match status" value="1"/>
</dbReference>
<dbReference type="RefSeq" id="WP_102766445.1">
    <property type="nucleotide sequence ID" value="NZ_POSP01000001.1"/>
</dbReference>
<dbReference type="SUPFAM" id="SSF82657">
    <property type="entry name" value="BolA-like"/>
    <property type="match status" value="1"/>
</dbReference>
<dbReference type="InterPro" id="IPR002634">
    <property type="entry name" value="BolA"/>
</dbReference>
<evidence type="ECO:0000313" key="2">
    <source>
        <dbReference type="EMBL" id="PND40311.1"/>
    </source>
</evidence>
<dbReference type="PIRSF" id="PIRSF003113">
    <property type="entry name" value="BolA"/>
    <property type="match status" value="1"/>
</dbReference>
<dbReference type="GO" id="GO:0016226">
    <property type="term" value="P:iron-sulfur cluster assembly"/>
    <property type="evidence" value="ECO:0007669"/>
    <property type="project" value="TreeGrafter"/>
</dbReference>
<evidence type="ECO:0000313" key="3">
    <source>
        <dbReference type="Proteomes" id="UP000235916"/>
    </source>
</evidence>
<comment type="caution">
    <text evidence="2">The sequence shown here is derived from an EMBL/GenBank/DDBJ whole genome shotgun (WGS) entry which is preliminary data.</text>
</comment>
<name>A0A2N8L3M8_9BURK</name>
<organism evidence="2 3">
    <name type="scientific">Kinneretia aquatilis</name>
    <dbReference type="NCBI Taxonomy" id="2070761"/>
    <lineage>
        <taxon>Bacteria</taxon>
        <taxon>Pseudomonadati</taxon>
        <taxon>Pseudomonadota</taxon>
        <taxon>Betaproteobacteria</taxon>
        <taxon>Burkholderiales</taxon>
        <taxon>Sphaerotilaceae</taxon>
        <taxon>Roseateles</taxon>
    </lineage>
</organism>
<accession>A0A2N8L3M8</accession>
<dbReference type="InterPro" id="IPR036065">
    <property type="entry name" value="BolA-like_sf"/>
</dbReference>